<evidence type="ECO:0000256" key="2">
    <source>
        <dbReference type="ARBA" id="ARBA00004236"/>
    </source>
</evidence>
<evidence type="ECO:0000256" key="9">
    <source>
        <dbReference type="SAM" id="Phobius"/>
    </source>
</evidence>
<dbReference type="AlphaFoldDB" id="A0AAN5S1D4"/>
<evidence type="ECO:0000256" key="4">
    <source>
        <dbReference type="ARBA" id="ARBA00022692"/>
    </source>
</evidence>
<evidence type="ECO:0000256" key="1">
    <source>
        <dbReference type="ARBA" id="ARBA00004117"/>
    </source>
</evidence>
<comment type="subcellular location">
    <subcellularLocation>
        <location evidence="1">Bacterial flagellum basal body</location>
    </subcellularLocation>
    <subcellularLocation>
        <location evidence="2">Cell membrane</location>
    </subcellularLocation>
</comment>
<evidence type="ECO:0000256" key="8">
    <source>
        <dbReference type="ARBA" id="ARBA00037937"/>
    </source>
</evidence>
<name>A0AAN5S1D4_MORMO</name>
<proteinExistence type="inferred from homology"/>
<dbReference type="GO" id="GO:0009425">
    <property type="term" value="C:bacterial-type flagellum basal body"/>
    <property type="evidence" value="ECO:0007669"/>
    <property type="project" value="UniProtKB-SubCell"/>
</dbReference>
<dbReference type="Pfam" id="PF04347">
    <property type="entry name" value="FliO"/>
    <property type="match status" value="1"/>
</dbReference>
<dbReference type="EMBL" id="DACSWI010000014">
    <property type="protein sequence ID" value="HAT3810686.1"/>
    <property type="molecule type" value="Genomic_DNA"/>
</dbReference>
<protein>
    <submittedName>
        <fullName evidence="10">Flagellar biosynthetic protein FliO</fullName>
    </submittedName>
</protein>
<comment type="caution">
    <text evidence="10">The sequence shown here is derived from an EMBL/GenBank/DDBJ whole genome shotgun (WGS) entry which is preliminary data.</text>
</comment>
<evidence type="ECO:0000256" key="7">
    <source>
        <dbReference type="ARBA" id="ARBA00023143"/>
    </source>
</evidence>
<keyword evidence="10" id="KW-0969">Cilium</keyword>
<keyword evidence="7" id="KW-0975">Bacterial flagellum</keyword>
<evidence type="ECO:0000256" key="5">
    <source>
        <dbReference type="ARBA" id="ARBA00022989"/>
    </source>
</evidence>
<evidence type="ECO:0000313" key="10">
    <source>
        <dbReference type="EMBL" id="HAT3810686.1"/>
    </source>
</evidence>
<keyword evidence="10" id="KW-0282">Flagellum</keyword>
<organism evidence="10 11">
    <name type="scientific">Morganella morganii</name>
    <name type="common">Proteus morganii</name>
    <dbReference type="NCBI Taxonomy" id="582"/>
    <lineage>
        <taxon>Bacteria</taxon>
        <taxon>Pseudomonadati</taxon>
        <taxon>Pseudomonadota</taxon>
        <taxon>Gammaproteobacteria</taxon>
        <taxon>Enterobacterales</taxon>
        <taxon>Morganellaceae</taxon>
        <taxon>Morganella</taxon>
    </lineage>
</organism>
<keyword evidence="5 9" id="KW-1133">Transmembrane helix</keyword>
<dbReference type="Proteomes" id="UP000865968">
    <property type="component" value="Unassembled WGS sequence"/>
</dbReference>
<reference evidence="10" key="2">
    <citation type="submission" date="2020-10" db="EMBL/GenBank/DDBJ databases">
        <authorList>
            <consortium name="NCBI Pathogen Detection Project"/>
        </authorList>
    </citation>
    <scope>NUCLEOTIDE SEQUENCE</scope>
    <source>
        <strain evidence="10">Morganella morganii ARLG-3209</strain>
    </source>
</reference>
<accession>A0AAN5S1D4</accession>
<keyword evidence="3" id="KW-1003">Cell membrane</keyword>
<dbReference type="GO" id="GO:0005886">
    <property type="term" value="C:plasma membrane"/>
    <property type="evidence" value="ECO:0007669"/>
    <property type="project" value="UniProtKB-SubCell"/>
</dbReference>
<dbReference type="GO" id="GO:0044781">
    <property type="term" value="P:bacterial-type flagellum organization"/>
    <property type="evidence" value="ECO:0007669"/>
    <property type="project" value="InterPro"/>
</dbReference>
<sequence>MTTQAQSTTQTTTPEGPVFTPGGLISEVGGGLVLVLLLFVVGAWVAKRLRFFSGKTGNGSNLVTVRHNQLIGQHGRLVVVEFNEQLLLLGVCQQNMQCLATMEKPAEELSDPVPAPFKKILKGLTAGKSGADKNDA</sequence>
<dbReference type="PANTHER" id="PTHR38766:SF1">
    <property type="entry name" value="FLAGELLAR PROTEIN FLIO"/>
    <property type="match status" value="1"/>
</dbReference>
<dbReference type="RefSeq" id="WP_274371344.1">
    <property type="nucleotide sequence ID" value="NZ_JAKMWI010000017.1"/>
</dbReference>
<keyword evidence="10" id="KW-0966">Cell projection</keyword>
<dbReference type="InterPro" id="IPR052205">
    <property type="entry name" value="FliO/MopB"/>
</dbReference>
<comment type="similarity">
    <text evidence="8">Belongs to the FliO/MopB family.</text>
</comment>
<evidence type="ECO:0000256" key="3">
    <source>
        <dbReference type="ARBA" id="ARBA00022475"/>
    </source>
</evidence>
<keyword evidence="4 9" id="KW-0812">Transmembrane</keyword>
<feature type="transmembrane region" description="Helical" evidence="9">
    <location>
        <begin position="24"/>
        <end position="46"/>
    </location>
</feature>
<evidence type="ECO:0000256" key="6">
    <source>
        <dbReference type="ARBA" id="ARBA00023136"/>
    </source>
</evidence>
<dbReference type="InterPro" id="IPR022781">
    <property type="entry name" value="Flagellar_biosynth_FliO"/>
</dbReference>
<evidence type="ECO:0000313" key="11">
    <source>
        <dbReference type="Proteomes" id="UP000865968"/>
    </source>
</evidence>
<gene>
    <name evidence="10" type="ORF">I8608_003585</name>
</gene>
<reference evidence="10" key="1">
    <citation type="journal article" date="2018" name="Genome Biol.">
        <title>SKESA: strategic k-mer extension for scrupulous assemblies.</title>
        <authorList>
            <person name="Souvorov A."/>
            <person name="Agarwala R."/>
            <person name="Lipman D.J."/>
        </authorList>
    </citation>
    <scope>NUCLEOTIDE SEQUENCE</scope>
    <source>
        <strain evidence="10">Morganella morganii ARLG-3209</strain>
    </source>
</reference>
<keyword evidence="6 9" id="KW-0472">Membrane</keyword>
<dbReference type="PANTHER" id="PTHR38766">
    <property type="entry name" value="FLAGELLAR PROTEIN FLIO"/>
    <property type="match status" value="1"/>
</dbReference>